<feature type="transmembrane region" description="Helical" evidence="6">
    <location>
        <begin position="799"/>
        <end position="817"/>
    </location>
</feature>
<dbReference type="Pfam" id="PF07690">
    <property type="entry name" value="MFS_1"/>
    <property type="match status" value="1"/>
</dbReference>
<dbReference type="RefSeq" id="WP_020333653.1">
    <property type="nucleotide sequence ID" value="NZ_ATFJ01000011.1"/>
</dbReference>
<sequence length="951" mass="106252">MAILWRSWFAFVTILAVILSTFSLLFCLQFNSTLSELIAHRLSVIAHTTATTFKSVTDLGLPLEMMNNAQAILNHAQETDDTIRDIHTFTPTGKIIYSTAQRPNTVINEHVLQTLHHADHQEWRLETQDTIFSGSSIYNRHYQLVGGIVLDYPKHNFNSNNQKLIIFVLFTSILIFCSFAIVSFVIFKLMLSKAIRGMRYLDTISKVLHSDRSRRPFSSRYVNHKKENFGLLAPIISSLDAQIEQANAHFNSTRIALTTHRKTHKRAQPPSGISLALPHKKDAPAIDESNLSETFAKKLLPLITLLLILAVAILGTLSIRYMSQFIEPEIINRTQLIGKTINSDIQRAVNAGIPISKIAGAEEYLSALIQDFKEVSYIGIFSDGNVIESGNKESSSFSATNIEQTDLQYIINYAERSVGRIIIDIDSHFIRKQFNEVYLDIFVIIIVTIMITFESMVVMIWRTVTSPIMKLHTLASQQALGDFSKFVISKSNNSFEHIMDVLSQRSFELYHLSQRRTLSSQPEYQYHLSARHDGQNQHYTVLTKPQLLTFSHLNDIRWPLFLFIVADELPLSFFPLFTRAAENPWDWVDQSIIISLPLVGYLIAIFICSPFAKRLTLLFGYKKLLLWAMVPAIFIQIGLYFSTSVTEIIFLRTLSGLGYAIATLTYQDYVIDMISPQRRTRSLGSFTAVLVGGIFCGTATGAILADRLGQHSVFLISSALVALACLLIIFLLPANTLSTVNRQHHEFKLSSIIHLVTNKRFFSFAVGIAMPCNVIMQAFIAFIVALYMNQLGATTAETGRTLMGYFLMTYFIAPASTKYSEHKVSPSNITIIGALITGIALLFAGIANTQQEFLLAVLGVGLGHGLVRSHQLPVLIQLTESSLAQISQYVVLGATRTIERGGSIIGLLIAAWLSGVIGYRSTIILLGTLSLCGVLLFSLTHLIEKPIHNGD</sequence>
<feature type="transmembrane region" description="Helical" evidence="6">
    <location>
        <begin position="923"/>
        <end position="943"/>
    </location>
</feature>
<comment type="subcellular location">
    <subcellularLocation>
        <location evidence="1">Membrane</location>
        <topology evidence="1">Multi-pass membrane protein</topology>
    </subcellularLocation>
</comment>
<feature type="transmembrane region" description="Helical" evidence="6">
    <location>
        <begin position="829"/>
        <end position="847"/>
    </location>
</feature>
<evidence type="ECO:0000256" key="2">
    <source>
        <dbReference type="ARBA" id="ARBA00022448"/>
    </source>
</evidence>
<keyword evidence="4 6" id="KW-1133">Transmembrane helix</keyword>
<dbReference type="InterPro" id="IPR011701">
    <property type="entry name" value="MFS"/>
</dbReference>
<evidence type="ECO:0000256" key="4">
    <source>
        <dbReference type="ARBA" id="ARBA00022989"/>
    </source>
</evidence>
<proteinExistence type="predicted"/>
<organism evidence="8 9">
    <name type="scientific">Vibrio natriegens NBRC 15636 = ATCC 14048 = DSM 759</name>
    <dbReference type="NCBI Taxonomy" id="1219067"/>
    <lineage>
        <taxon>Bacteria</taxon>
        <taxon>Pseudomonadati</taxon>
        <taxon>Pseudomonadota</taxon>
        <taxon>Gammaproteobacteria</taxon>
        <taxon>Vibrionales</taxon>
        <taxon>Vibrionaceae</taxon>
        <taxon>Vibrio</taxon>
    </lineage>
</organism>
<dbReference type="EMBL" id="CP016345">
    <property type="protein sequence ID" value="ANQ11779.1"/>
    <property type="molecule type" value="Genomic_DNA"/>
</dbReference>
<feature type="transmembrane region" description="Helical" evidence="6">
    <location>
        <begin position="441"/>
        <end position="461"/>
    </location>
</feature>
<dbReference type="InterPro" id="IPR020846">
    <property type="entry name" value="MFS_dom"/>
</dbReference>
<feature type="transmembrane region" description="Helical" evidence="6">
    <location>
        <begin position="299"/>
        <end position="319"/>
    </location>
</feature>
<feature type="transmembrane region" description="Helical" evidence="6">
    <location>
        <begin position="761"/>
        <end position="787"/>
    </location>
</feature>
<evidence type="ECO:0000256" key="1">
    <source>
        <dbReference type="ARBA" id="ARBA00004141"/>
    </source>
</evidence>
<protein>
    <recommendedName>
        <fullName evidence="7">Major facilitator superfamily (MFS) profile domain-containing protein</fullName>
    </recommendedName>
</protein>
<keyword evidence="5 6" id="KW-0472">Membrane</keyword>
<dbReference type="GO" id="GO:0022857">
    <property type="term" value="F:transmembrane transporter activity"/>
    <property type="evidence" value="ECO:0007669"/>
    <property type="project" value="InterPro"/>
</dbReference>
<feature type="transmembrane region" description="Helical" evidence="6">
    <location>
        <begin position="649"/>
        <end position="671"/>
    </location>
</feature>
<feature type="transmembrane region" description="Helical" evidence="6">
    <location>
        <begin position="897"/>
        <end position="917"/>
    </location>
</feature>
<feature type="transmembrane region" description="Helical" evidence="6">
    <location>
        <begin position="624"/>
        <end position="643"/>
    </location>
</feature>
<evidence type="ECO:0000256" key="5">
    <source>
        <dbReference type="ARBA" id="ARBA00023136"/>
    </source>
</evidence>
<feature type="transmembrane region" description="Helical" evidence="6">
    <location>
        <begin position="592"/>
        <end position="612"/>
    </location>
</feature>
<keyword evidence="9" id="KW-1185">Reference proteome</keyword>
<keyword evidence="2" id="KW-0813">Transport</keyword>
<dbReference type="PROSITE" id="PS50850">
    <property type="entry name" value="MFS"/>
    <property type="match status" value="1"/>
</dbReference>
<evidence type="ECO:0000256" key="3">
    <source>
        <dbReference type="ARBA" id="ARBA00022692"/>
    </source>
</evidence>
<dbReference type="PANTHER" id="PTHR23506:SF23">
    <property type="entry name" value="GH10249P"/>
    <property type="match status" value="1"/>
</dbReference>
<dbReference type="Proteomes" id="UP000092741">
    <property type="component" value="Chromosome 1"/>
</dbReference>
<feature type="transmembrane region" description="Helical" evidence="6">
    <location>
        <begin position="164"/>
        <end position="191"/>
    </location>
</feature>
<dbReference type="SUPFAM" id="SSF103473">
    <property type="entry name" value="MFS general substrate transporter"/>
    <property type="match status" value="1"/>
</dbReference>
<dbReference type="GO" id="GO:0016020">
    <property type="term" value="C:membrane"/>
    <property type="evidence" value="ECO:0007669"/>
    <property type="project" value="UniProtKB-SubCell"/>
</dbReference>
<dbReference type="Gene3D" id="1.20.1250.20">
    <property type="entry name" value="MFS general substrate transporter like domains"/>
    <property type="match status" value="1"/>
</dbReference>
<evidence type="ECO:0000256" key="6">
    <source>
        <dbReference type="SAM" id="Phobius"/>
    </source>
</evidence>
<reference evidence="8 9" key="1">
    <citation type="submission" date="2016-07" db="EMBL/GenBank/DDBJ databases">
        <title>Developing Vibrio natriegens as a novel, fast-growing host for biotechnology.</title>
        <authorList>
            <person name="Weinstock M.T."/>
            <person name="Hesek E.D."/>
            <person name="Wilson C.M."/>
            <person name="Gibson D.G."/>
        </authorList>
    </citation>
    <scope>NUCLEOTIDE SEQUENCE [LARGE SCALE GENOMIC DNA]</scope>
    <source>
        <strain evidence="8 9">ATCC 14048</strain>
    </source>
</reference>
<accession>A0AAN1CUU8</accession>
<dbReference type="PANTHER" id="PTHR23506">
    <property type="entry name" value="GH10249P"/>
    <property type="match status" value="1"/>
</dbReference>
<feature type="domain" description="Major facilitator superfamily (MFS) profile" evidence="7">
    <location>
        <begin position="538"/>
        <end position="945"/>
    </location>
</feature>
<keyword evidence="3 6" id="KW-0812">Transmembrane</keyword>
<dbReference type="AlphaFoldDB" id="A0AAN1CUU8"/>
<dbReference type="InterPro" id="IPR036259">
    <property type="entry name" value="MFS_trans_sf"/>
</dbReference>
<dbReference type="InterPro" id="IPR050930">
    <property type="entry name" value="MFS_Vesicular_Transporter"/>
</dbReference>
<evidence type="ECO:0000313" key="9">
    <source>
        <dbReference type="Proteomes" id="UP000092741"/>
    </source>
</evidence>
<evidence type="ECO:0000313" key="8">
    <source>
        <dbReference type="EMBL" id="ANQ11779.1"/>
    </source>
</evidence>
<feature type="transmembrane region" description="Helical" evidence="6">
    <location>
        <begin position="683"/>
        <end position="705"/>
    </location>
</feature>
<dbReference type="KEGG" id="vna:PN96_10415"/>
<gene>
    <name evidence="8" type="ORF">BA890_02925</name>
</gene>
<feature type="transmembrane region" description="Helical" evidence="6">
    <location>
        <begin position="560"/>
        <end position="580"/>
    </location>
</feature>
<name>A0AAN1CUU8_VIBNA</name>
<feature type="transmembrane region" description="Helical" evidence="6">
    <location>
        <begin position="711"/>
        <end position="740"/>
    </location>
</feature>
<dbReference type="GeneID" id="70913217"/>
<evidence type="ECO:0000259" key="7">
    <source>
        <dbReference type="PROSITE" id="PS50850"/>
    </source>
</evidence>